<reference evidence="2 3" key="1">
    <citation type="submission" date="2014-07" db="EMBL/GenBank/DDBJ databases">
        <title>Draft Genome Sequence of Gephyronic Acid Producer, Cystobacter violaceus Strain Cb vi76.</title>
        <authorList>
            <person name="Stevens D.C."/>
            <person name="Young J."/>
            <person name="Carmichael R."/>
            <person name="Tan J."/>
            <person name="Taylor R.E."/>
        </authorList>
    </citation>
    <scope>NUCLEOTIDE SEQUENCE [LARGE SCALE GENOMIC DNA]</scope>
    <source>
        <strain evidence="2 3">Cb vi76</strain>
    </source>
</reference>
<proteinExistence type="predicted"/>
<evidence type="ECO:0000313" key="2">
    <source>
        <dbReference type="EMBL" id="KFA91048.1"/>
    </source>
</evidence>
<dbReference type="EMBL" id="JPMI01000165">
    <property type="protein sequence ID" value="KFA91048.1"/>
    <property type="molecule type" value="Genomic_DNA"/>
</dbReference>
<name>A0A084SRG3_9BACT</name>
<gene>
    <name evidence="2" type="ORF">Q664_24675</name>
</gene>
<feature type="compositionally biased region" description="Basic and acidic residues" evidence="1">
    <location>
        <begin position="12"/>
        <end position="38"/>
    </location>
</feature>
<dbReference type="Proteomes" id="UP000028547">
    <property type="component" value="Unassembled WGS sequence"/>
</dbReference>
<evidence type="ECO:0000256" key="1">
    <source>
        <dbReference type="SAM" id="MobiDB-lite"/>
    </source>
</evidence>
<sequence length="60" mass="7032">MTVTFIKRQKERARQQRNQDKQVKREERKREKAERPDRAVGGVDPDIAHIVPGPQPPLDM</sequence>
<protein>
    <submittedName>
        <fullName evidence="2">SRp25 nuclear protein, isoform 3</fullName>
    </submittedName>
</protein>
<organism evidence="2 3">
    <name type="scientific">Archangium violaceum Cb vi76</name>
    <dbReference type="NCBI Taxonomy" id="1406225"/>
    <lineage>
        <taxon>Bacteria</taxon>
        <taxon>Pseudomonadati</taxon>
        <taxon>Myxococcota</taxon>
        <taxon>Myxococcia</taxon>
        <taxon>Myxococcales</taxon>
        <taxon>Cystobacterineae</taxon>
        <taxon>Archangiaceae</taxon>
        <taxon>Archangium</taxon>
    </lineage>
</organism>
<feature type="region of interest" description="Disordered" evidence="1">
    <location>
        <begin position="1"/>
        <end position="60"/>
    </location>
</feature>
<evidence type="ECO:0000313" key="3">
    <source>
        <dbReference type="Proteomes" id="UP000028547"/>
    </source>
</evidence>
<dbReference type="AlphaFoldDB" id="A0A084SRG3"/>
<comment type="caution">
    <text evidence="2">The sequence shown here is derived from an EMBL/GenBank/DDBJ whole genome shotgun (WGS) entry which is preliminary data.</text>
</comment>
<accession>A0A084SRG3</accession>
<dbReference type="RefSeq" id="WP_043400129.1">
    <property type="nucleotide sequence ID" value="NZ_JPMI01000165.1"/>
</dbReference>